<organism evidence="2 3">
    <name type="scientific">Amycolatopsis nalaikhensis</name>
    <dbReference type="NCBI Taxonomy" id="715472"/>
    <lineage>
        <taxon>Bacteria</taxon>
        <taxon>Bacillati</taxon>
        <taxon>Actinomycetota</taxon>
        <taxon>Actinomycetes</taxon>
        <taxon>Pseudonocardiales</taxon>
        <taxon>Pseudonocardiaceae</taxon>
        <taxon>Amycolatopsis</taxon>
    </lineage>
</organism>
<keyword evidence="3" id="KW-1185">Reference proteome</keyword>
<name>A0ABY8XTN3_9PSEU</name>
<sequence>MLYRAFDRVPRRRQVAHGVRRVARGGGEFRGGLGELRRIVNRLQGVAEPGQPDLERRERGTAGDRGTGQDQQRARGGDDAAAEGTERATGKVRGTGERADPERARARGERQVARGLARAHERVVVDVGVTCCGGEPGAGLRELAGDALVVDPEVTDKLADGERHGDHPRTAIQLWVEKCSTSASEV</sequence>
<dbReference type="RefSeq" id="WP_285456510.1">
    <property type="nucleotide sequence ID" value="NZ_CP127173.1"/>
</dbReference>
<feature type="region of interest" description="Disordered" evidence="1">
    <location>
        <begin position="44"/>
        <end position="109"/>
    </location>
</feature>
<reference evidence="2 3" key="1">
    <citation type="submission" date="2023-06" db="EMBL/GenBank/DDBJ databases">
        <authorList>
            <person name="Oyuntsetseg B."/>
            <person name="Kim S.B."/>
        </authorList>
    </citation>
    <scope>NUCLEOTIDE SEQUENCE [LARGE SCALE GENOMIC DNA]</scope>
    <source>
        <strain evidence="2 3">2-2</strain>
    </source>
</reference>
<dbReference type="Proteomes" id="UP001227101">
    <property type="component" value="Chromosome"/>
</dbReference>
<accession>A0ABY8XTN3</accession>
<dbReference type="EMBL" id="CP127173">
    <property type="protein sequence ID" value="WIV59055.1"/>
    <property type="molecule type" value="Genomic_DNA"/>
</dbReference>
<gene>
    <name evidence="2" type="ORF">QP939_10685</name>
</gene>
<evidence type="ECO:0000256" key="1">
    <source>
        <dbReference type="SAM" id="MobiDB-lite"/>
    </source>
</evidence>
<evidence type="ECO:0000313" key="3">
    <source>
        <dbReference type="Proteomes" id="UP001227101"/>
    </source>
</evidence>
<proteinExistence type="predicted"/>
<evidence type="ECO:0000313" key="2">
    <source>
        <dbReference type="EMBL" id="WIV59055.1"/>
    </source>
</evidence>
<feature type="compositionally biased region" description="Basic and acidic residues" evidence="1">
    <location>
        <begin position="72"/>
        <end position="109"/>
    </location>
</feature>
<protein>
    <submittedName>
        <fullName evidence="2">Uncharacterized protein</fullName>
    </submittedName>
</protein>
<feature type="compositionally biased region" description="Basic and acidic residues" evidence="1">
    <location>
        <begin position="53"/>
        <end position="62"/>
    </location>
</feature>